<dbReference type="SUPFAM" id="SSF51735">
    <property type="entry name" value="NAD(P)-binding Rossmann-fold domains"/>
    <property type="match status" value="1"/>
</dbReference>
<dbReference type="InterPro" id="IPR002347">
    <property type="entry name" value="SDR_fam"/>
</dbReference>
<accession>A0A317XGQ4</accession>
<dbReference type="RefSeq" id="XP_025473289.1">
    <property type="nucleotide sequence ID" value="XM_025613580.1"/>
</dbReference>
<dbReference type="STRING" id="1450535.A0A317XGQ4"/>
<dbReference type="InterPro" id="IPR057571">
    <property type="entry name" value="SDR_PhqE-like"/>
</dbReference>
<dbReference type="PANTHER" id="PTHR43477:SF1">
    <property type="entry name" value="DIHYDROANTICAPSIN 7-DEHYDROGENASE"/>
    <property type="match status" value="1"/>
</dbReference>
<evidence type="ECO:0000256" key="2">
    <source>
        <dbReference type="ARBA" id="ARBA00022857"/>
    </source>
</evidence>
<dbReference type="PANTHER" id="PTHR43477">
    <property type="entry name" value="DIHYDROANTICAPSIN 7-DEHYDROGENASE"/>
    <property type="match status" value="1"/>
</dbReference>
<evidence type="ECO:0000256" key="1">
    <source>
        <dbReference type="ARBA" id="ARBA00006484"/>
    </source>
</evidence>
<evidence type="ECO:0000313" key="5">
    <source>
        <dbReference type="Proteomes" id="UP000246702"/>
    </source>
</evidence>
<dbReference type="OrthoDB" id="294295at2759"/>
<gene>
    <name evidence="4" type="ORF">BO94DRAFT_552135</name>
</gene>
<dbReference type="EMBL" id="MSFK01000001">
    <property type="protein sequence ID" value="PWY96528.1"/>
    <property type="molecule type" value="Genomic_DNA"/>
</dbReference>
<keyword evidence="3" id="KW-0560">Oxidoreductase</keyword>
<organism evidence="4 5">
    <name type="scientific">Aspergillus sclerotioniger CBS 115572</name>
    <dbReference type="NCBI Taxonomy" id="1450535"/>
    <lineage>
        <taxon>Eukaryota</taxon>
        <taxon>Fungi</taxon>
        <taxon>Dikarya</taxon>
        <taxon>Ascomycota</taxon>
        <taxon>Pezizomycotina</taxon>
        <taxon>Eurotiomycetes</taxon>
        <taxon>Eurotiomycetidae</taxon>
        <taxon>Eurotiales</taxon>
        <taxon>Aspergillaceae</taxon>
        <taxon>Aspergillus</taxon>
        <taxon>Aspergillus subgen. Circumdati</taxon>
    </lineage>
</organism>
<dbReference type="GO" id="GO:0016491">
    <property type="term" value="F:oxidoreductase activity"/>
    <property type="evidence" value="ECO:0007669"/>
    <property type="project" value="UniProtKB-KW"/>
</dbReference>
<sequence>MSTGGYNFNRLAGKHVLVIGATSGIGLAVAKLSLAASARVTISSSSNERIESTIQNLMSEFPNAQLQGHACDLSKDTVEADIETLFQKTKQVDHIVFTAADKLAIMPVQDITRDKLIAAGQVRFIAAILVAKIGARYLSPDPYSSMTLTTGTIWEHPSPNWTAMAGYLGGICSVARNLALDLKPIRVNAISPGLVATSMWNEVMDEEQKGGMYQYYAAKQPTGRVARPEDVAEAYLYVMKDANITGRIVSSDSGALLV</sequence>
<dbReference type="Proteomes" id="UP000246702">
    <property type="component" value="Unassembled WGS sequence"/>
</dbReference>
<evidence type="ECO:0000256" key="3">
    <source>
        <dbReference type="ARBA" id="ARBA00023002"/>
    </source>
</evidence>
<dbReference type="GeneID" id="37115723"/>
<dbReference type="PRINTS" id="PR00081">
    <property type="entry name" value="GDHRDH"/>
</dbReference>
<comment type="similarity">
    <text evidence="1">Belongs to the short-chain dehydrogenases/reductases (SDR) family.</text>
</comment>
<dbReference type="Pfam" id="PF23441">
    <property type="entry name" value="SDR"/>
    <property type="match status" value="1"/>
</dbReference>
<comment type="caution">
    <text evidence="4">The sequence shown here is derived from an EMBL/GenBank/DDBJ whole genome shotgun (WGS) entry which is preliminary data.</text>
</comment>
<reference evidence="4 5" key="1">
    <citation type="submission" date="2016-12" db="EMBL/GenBank/DDBJ databases">
        <title>The genomes of Aspergillus section Nigri reveals drivers in fungal speciation.</title>
        <authorList>
            <consortium name="DOE Joint Genome Institute"/>
            <person name="Vesth T.C."/>
            <person name="Nybo J."/>
            <person name="Theobald S."/>
            <person name="Brandl J."/>
            <person name="Frisvad J.C."/>
            <person name="Nielsen K.F."/>
            <person name="Lyhne E.K."/>
            <person name="Kogle M.E."/>
            <person name="Kuo A."/>
            <person name="Riley R."/>
            <person name="Clum A."/>
            <person name="Nolan M."/>
            <person name="Lipzen A."/>
            <person name="Salamov A."/>
            <person name="Henrissat B."/>
            <person name="Wiebenga A."/>
            <person name="De Vries R.P."/>
            <person name="Grigoriev I.V."/>
            <person name="Mortensen U.H."/>
            <person name="Andersen M.R."/>
            <person name="Baker S.E."/>
        </authorList>
    </citation>
    <scope>NUCLEOTIDE SEQUENCE [LARGE SCALE GENOMIC DNA]</scope>
    <source>
        <strain evidence="4 5">CBS 115572</strain>
    </source>
</reference>
<proteinExistence type="inferred from homology"/>
<dbReference type="AlphaFoldDB" id="A0A317XGQ4"/>
<keyword evidence="5" id="KW-1185">Reference proteome</keyword>
<keyword evidence="2" id="KW-0521">NADP</keyword>
<evidence type="ECO:0000313" key="4">
    <source>
        <dbReference type="EMBL" id="PWY96528.1"/>
    </source>
</evidence>
<protein>
    <submittedName>
        <fullName evidence="4">Oxidoreductase</fullName>
    </submittedName>
</protein>
<dbReference type="InterPro" id="IPR051122">
    <property type="entry name" value="SDR_DHRS6-like"/>
</dbReference>
<name>A0A317XGQ4_9EURO</name>
<dbReference type="InterPro" id="IPR036291">
    <property type="entry name" value="NAD(P)-bd_dom_sf"/>
</dbReference>
<dbReference type="Gene3D" id="3.40.50.720">
    <property type="entry name" value="NAD(P)-binding Rossmann-like Domain"/>
    <property type="match status" value="1"/>
</dbReference>